<accession>A0A841R8Y7</accession>
<gene>
    <name evidence="5" type="ORF">HNR50_001077</name>
</gene>
<dbReference type="Pfam" id="PF13581">
    <property type="entry name" value="HATPase_c_2"/>
    <property type="match status" value="1"/>
</dbReference>
<keyword evidence="1" id="KW-0812">Transmembrane</keyword>
<feature type="transmembrane region" description="Helical" evidence="1">
    <location>
        <begin position="271"/>
        <end position="288"/>
    </location>
</feature>
<sequence>MEKHLLIAAQLILFLTSSLFSAESSWHVDLNDYPLYVKYGFEKSDTVAFPDEDSGKWAVLPAGGRGGRIARPIDLDIPEIHDPEFMSFRTLDLQELTYAIPFSLKIPSGIDVPGIHLAALGDNWEIYLNGKLIRSAMDLGSDGRIAIHHSRRDIFFPVERTLFNNGKNLLVIHFVFDPSFESNGFHQAYPYYFDTFENISDANSSLLTFALLILYLFMGIYHIFLYFSEKNYRYNLFYGLFSSDLFLYLFMRTRVVYNLIADTQIVFKIELISLFGILPAVAAFLQLVQNNKVNRLTKIYSVFCAILAVSVIFTPANINLDILRIWQIISLVMILYIFLYLILWQFISAVRRRWKRLENLKKKQSRFSVFMQTIYKTAIGNLLIGSFILVGTAVFDILDSLFFQTDLILTNYGFLVFTLGSAFILANRFAFMNKQTARLNLSLEKKILEVEQASEQSKIAEKKYRSLFQGHSDAVLLLGEDLSVLDGNKAGIKLLGTTKNKLRDINLLQYLAADEKNSTHARNLFKVKFRELMKTGKPTELKMRFSGKMGEKQAVQVRLELIKSLSAGNQILFRGNILQEDTLVNYFVGEKVQYRISNSFPLTEDISRRITANLSRYMDKGDAEVLYIGLREIIINAVEHGNLHISFDDKTRAQSEGRYIEFLMERQKMKEYRDKKVKIEATITREKVLYRIADEGPGFDHKAFLNAALNSKNETLAHGRGIVMTLQLFDSVTYNEKGNEVTLIKELQK</sequence>
<feature type="transmembrane region" description="Helical" evidence="1">
    <location>
        <begin position="234"/>
        <end position="251"/>
    </location>
</feature>
<keyword evidence="6" id="KW-1185">Reference proteome</keyword>
<dbReference type="RefSeq" id="WP_184744645.1">
    <property type="nucleotide sequence ID" value="NZ_JACHGJ010000002.1"/>
</dbReference>
<feature type="transmembrane region" description="Helical" evidence="1">
    <location>
        <begin position="206"/>
        <end position="227"/>
    </location>
</feature>
<dbReference type="Proteomes" id="UP000587760">
    <property type="component" value="Unassembled WGS sequence"/>
</dbReference>
<comment type="caution">
    <text evidence="5">The sequence shown here is derived from an EMBL/GenBank/DDBJ whole genome shotgun (WGS) entry which is preliminary data.</text>
</comment>
<dbReference type="Pfam" id="PF07695">
    <property type="entry name" value="7TMR-DISM_7TM"/>
    <property type="match status" value="1"/>
</dbReference>
<dbReference type="CDD" id="cd00130">
    <property type="entry name" value="PAS"/>
    <property type="match status" value="1"/>
</dbReference>
<keyword evidence="1" id="KW-1133">Transmembrane helix</keyword>
<dbReference type="InterPro" id="IPR036890">
    <property type="entry name" value="HATPase_C_sf"/>
</dbReference>
<protein>
    <submittedName>
        <fullName evidence="5">PAS domain S-box-containing protein</fullName>
    </submittedName>
</protein>
<reference evidence="5 6" key="1">
    <citation type="submission" date="2020-08" db="EMBL/GenBank/DDBJ databases">
        <title>Genomic Encyclopedia of Type Strains, Phase IV (KMG-IV): sequencing the most valuable type-strain genomes for metagenomic binning, comparative biology and taxonomic classification.</title>
        <authorList>
            <person name="Goeker M."/>
        </authorList>
    </citation>
    <scope>NUCLEOTIDE SEQUENCE [LARGE SCALE GENOMIC DNA]</scope>
    <source>
        <strain evidence="5 6">DSM 2461</strain>
    </source>
</reference>
<feature type="transmembrane region" description="Helical" evidence="1">
    <location>
        <begin position="324"/>
        <end position="347"/>
    </location>
</feature>
<proteinExistence type="predicted"/>
<dbReference type="EMBL" id="JACHGJ010000002">
    <property type="protein sequence ID" value="MBB6479419.1"/>
    <property type="molecule type" value="Genomic_DNA"/>
</dbReference>
<dbReference type="AlphaFoldDB" id="A0A841R8Y7"/>
<evidence type="ECO:0000259" key="3">
    <source>
        <dbReference type="Pfam" id="PF07695"/>
    </source>
</evidence>
<feature type="signal peptide" evidence="2">
    <location>
        <begin position="1"/>
        <end position="21"/>
    </location>
</feature>
<dbReference type="Gene3D" id="3.30.450.20">
    <property type="entry name" value="PAS domain"/>
    <property type="match status" value="1"/>
</dbReference>
<feature type="chain" id="PRO_5032810617" evidence="2">
    <location>
        <begin position="22"/>
        <end position="749"/>
    </location>
</feature>
<feature type="transmembrane region" description="Helical" evidence="1">
    <location>
        <begin position="407"/>
        <end position="426"/>
    </location>
</feature>
<organism evidence="5 6">
    <name type="scientific">Spirochaeta isovalerica</name>
    <dbReference type="NCBI Taxonomy" id="150"/>
    <lineage>
        <taxon>Bacteria</taxon>
        <taxon>Pseudomonadati</taxon>
        <taxon>Spirochaetota</taxon>
        <taxon>Spirochaetia</taxon>
        <taxon>Spirochaetales</taxon>
        <taxon>Spirochaetaceae</taxon>
        <taxon>Spirochaeta</taxon>
    </lineage>
</organism>
<evidence type="ECO:0000313" key="5">
    <source>
        <dbReference type="EMBL" id="MBB6479419.1"/>
    </source>
</evidence>
<name>A0A841R8Y7_9SPIO</name>
<feature type="transmembrane region" description="Helical" evidence="1">
    <location>
        <begin position="300"/>
        <end position="318"/>
    </location>
</feature>
<dbReference type="InterPro" id="IPR011623">
    <property type="entry name" value="7TMR_DISM_rcpt_extracell_dom1"/>
</dbReference>
<evidence type="ECO:0000256" key="1">
    <source>
        <dbReference type="SAM" id="Phobius"/>
    </source>
</evidence>
<dbReference type="InterPro" id="IPR003594">
    <property type="entry name" value="HATPase_dom"/>
</dbReference>
<dbReference type="SUPFAM" id="SSF55874">
    <property type="entry name" value="ATPase domain of HSP90 chaperone/DNA topoisomerase II/histidine kinase"/>
    <property type="match status" value="1"/>
</dbReference>
<keyword evidence="2" id="KW-0732">Signal</keyword>
<evidence type="ECO:0000256" key="2">
    <source>
        <dbReference type="SAM" id="SignalP"/>
    </source>
</evidence>
<evidence type="ECO:0000313" key="6">
    <source>
        <dbReference type="Proteomes" id="UP000587760"/>
    </source>
</evidence>
<feature type="domain" description="Histidine kinase/HSP90-like ATPase" evidence="4">
    <location>
        <begin position="618"/>
        <end position="745"/>
    </location>
</feature>
<dbReference type="InterPro" id="IPR035965">
    <property type="entry name" value="PAS-like_dom_sf"/>
</dbReference>
<dbReference type="Gene3D" id="3.30.565.10">
    <property type="entry name" value="Histidine kinase-like ATPase, C-terminal domain"/>
    <property type="match status" value="1"/>
</dbReference>
<evidence type="ECO:0000259" key="4">
    <source>
        <dbReference type="Pfam" id="PF13581"/>
    </source>
</evidence>
<keyword evidence="1" id="KW-0472">Membrane</keyword>
<dbReference type="CDD" id="cd16936">
    <property type="entry name" value="HATPase_RsbW-like"/>
    <property type="match status" value="1"/>
</dbReference>
<feature type="transmembrane region" description="Helical" evidence="1">
    <location>
        <begin position="367"/>
        <end position="395"/>
    </location>
</feature>
<feature type="domain" description="7TM-DISM receptor extracellular" evidence="3">
    <location>
        <begin position="205"/>
        <end position="343"/>
    </location>
</feature>
<dbReference type="InterPro" id="IPR000014">
    <property type="entry name" value="PAS"/>
</dbReference>
<dbReference type="SUPFAM" id="SSF55785">
    <property type="entry name" value="PYP-like sensor domain (PAS domain)"/>
    <property type="match status" value="1"/>
</dbReference>